<dbReference type="GO" id="GO:0007064">
    <property type="term" value="P:mitotic sister chromatid cohesion"/>
    <property type="evidence" value="ECO:0007669"/>
    <property type="project" value="InterPro"/>
</dbReference>
<sequence>MPYQGPGGYVPPPGYMQYQQQHNGQARPPQAYATQGHTQYMTPQQYNTQPSQYQTPQYQQQTPYLSPPSQQINLPQAQYSPDPLQYYQQPPRPRQTPPQGYHSQQRQQFPQQPTQTPQAPPRQAVPQPQWNNSLPQGYEASMQPYSGPPARNPSHLPHQQRSLQAQQPQRPPSQSPQVQRPTSQSSQHRPQIPVDARRPSPVYPQAQVQLPQQSIQQRPAGPGPPQQTQQPGPVSQRPDTQVTRAPQVNRPTQASPLSNNASSGTAAVKGRVTQPQIPIQRAPSPDQIKYEEEDAMAPAPERRRSNEGIALPVCDTTPQPQSTAKKPHSKQVPPRPQHQIPKAQPTRPPPSSSPPTDLRSSQVPSTPTPASHLNYHSILLSLSDEYIKAAYSMSCSLAGADVSAEALEEYQNLLATGMSCLDTVLKNYSIPDKRKEARVRLRLASLLFEETDNDWEAEETLSKGIPVCERARLSDLRYAMQHLQARIVFQSGKHKAAMTMVDKFVAEAEKLQSSHWIYAFRFLRVSFGLLVPDSQREATAMVRNLTAIAEVASRNYHHAVEIVAATLEAMVHLKSRHADSIDLALRALAAARTYQLTPAMTSMPQIRALLDCVDLACTLGRFNYEMSQKKMNEMQENMDAITRDPHWSTDGALHVPLGVKRDIDMDAETGGIMRQTKDGEVTLHFSWLTKMQMYSFGFLLSGLAVTNKTAGNEQKAETFLGEGIKLSKLKLDLAPQSLSSVCTKYQNQLQLRIMCRLYVVFACCGRSDWEVAKKGLEALRRDLAEFGAQPDQHLTTLMAYLEALCKHGLGDLNGALLLYRGTNLAFVPEPGAKPGATNVDPIKVLAAANSILITRGSGRDDEADQLLESIEPFCVVVSNSSGNEHGSKAMEAAFFIMKATSSPSATDSAILTTKGFLQRAVVAAKAIGNSQLLCMVMNIMTDAFFHNIVGDQAEKSAKAGRTLALKSQDKLWTAVADGMYAETLERCGKKADAQQMRWEAHESLQRLPRSLKAALPTDSMKY</sequence>
<proteinExistence type="inferred from homology"/>
<dbReference type="Proteomes" id="UP000660729">
    <property type="component" value="Unassembled WGS sequence"/>
</dbReference>
<keyword evidence="4" id="KW-0498">Mitosis</keyword>
<comment type="similarity">
    <text evidence="2">Belongs to the SCC4/mau-2 family.</text>
</comment>
<dbReference type="AlphaFoldDB" id="A0A8H6R8M5"/>
<keyword evidence="3" id="KW-0132">Cell division</keyword>
<evidence type="ECO:0000256" key="3">
    <source>
        <dbReference type="ARBA" id="ARBA00022618"/>
    </source>
</evidence>
<feature type="region of interest" description="Disordered" evidence="8">
    <location>
        <begin position="1"/>
        <end position="371"/>
    </location>
</feature>
<gene>
    <name evidence="9" type="ORF">HII31_12086</name>
</gene>
<comment type="caution">
    <text evidence="9">The sequence shown here is derived from an EMBL/GenBank/DDBJ whole genome shotgun (WGS) entry which is preliminary data.</text>
</comment>
<evidence type="ECO:0000256" key="4">
    <source>
        <dbReference type="ARBA" id="ARBA00022776"/>
    </source>
</evidence>
<dbReference type="GO" id="GO:0005634">
    <property type="term" value="C:nucleus"/>
    <property type="evidence" value="ECO:0007669"/>
    <property type="project" value="UniProtKB-SubCell"/>
</dbReference>
<feature type="compositionally biased region" description="Low complexity" evidence="8">
    <location>
        <begin position="42"/>
        <end position="71"/>
    </location>
</feature>
<evidence type="ECO:0008006" key="11">
    <source>
        <dbReference type="Google" id="ProtNLM"/>
    </source>
</evidence>
<keyword evidence="7" id="KW-0131">Cell cycle</keyword>
<feature type="compositionally biased region" description="Polar residues" evidence="8">
    <location>
        <begin position="362"/>
        <end position="371"/>
    </location>
</feature>
<feature type="compositionally biased region" description="Low complexity" evidence="8">
    <location>
        <begin position="216"/>
        <end position="233"/>
    </location>
</feature>
<feature type="compositionally biased region" description="Polar residues" evidence="8">
    <location>
        <begin position="206"/>
        <end position="215"/>
    </location>
</feature>
<keyword evidence="6" id="KW-0539">Nucleus</keyword>
<feature type="compositionally biased region" description="Low complexity" evidence="8">
    <location>
        <begin position="78"/>
        <end position="89"/>
    </location>
</feature>
<feature type="compositionally biased region" description="Low complexity" evidence="8">
    <location>
        <begin position="175"/>
        <end position="187"/>
    </location>
</feature>
<keyword evidence="10" id="KW-1185">Reference proteome</keyword>
<evidence type="ECO:0000313" key="9">
    <source>
        <dbReference type="EMBL" id="KAF7186528.1"/>
    </source>
</evidence>
<dbReference type="PANTHER" id="PTHR21394">
    <property type="entry name" value="MAU2 CHROMATID COHESION FACTOR HOMOLOG"/>
    <property type="match status" value="1"/>
</dbReference>
<dbReference type="OrthoDB" id="5565328at2759"/>
<evidence type="ECO:0000256" key="5">
    <source>
        <dbReference type="ARBA" id="ARBA00022829"/>
    </source>
</evidence>
<evidence type="ECO:0000313" key="10">
    <source>
        <dbReference type="Proteomes" id="UP000660729"/>
    </source>
</evidence>
<evidence type="ECO:0000256" key="2">
    <source>
        <dbReference type="ARBA" id="ARBA00008585"/>
    </source>
</evidence>
<dbReference type="InterPro" id="IPR019440">
    <property type="entry name" value="MAU2"/>
</dbReference>
<comment type="subcellular location">
    <subcellularLocation>
        <location evidence="1">Nucleus</location>
    </subcellularLocation>
</comment>
<keyword evidence="5" id="KW-0159">Chromosome partition</keyword>
<dbReference type="GO" id="GO:0051301">
    <property type="term" value="P:cell division"/>
    <property type="evidence" value="ECO:0007669"/>
    <property type="project" value="UniProtKB-KW"/>
</dbReference>
<evidence type="ECO:0000256" key="8">
    <source>
        <dbReference type="SAM" id="MobiDB-lite"/>
    </source>
</evidence>
<organism evidence="9 10">
    <name type="scientific">Pseudocercospora fuligena</name>
    <dbReference type="NCBI Taxonomy" id="685502"/>
    <lineage>
        <taxon>Eukaryota</taxon>
        <taxon>Fungi</taxon>
        <taxon>Dikarya</taxon>
        <taxon>Ascomycota</taxon>
        <taxon>Pezizomycotina</taxon>
        <taxon>Dothideomycetes</taxon>
        <taxon>Dothideomycetidae</taxon>
        <taxon>Mycosphaerellales</taxon>
        <taxon>Mycosphaerellaceae</taxon>
        <taxon>Pseudocercospora</taxon>
    </lineage>
</organism>
<dbReference type="GO" id="GO:0007059">
    <property type="term" value="P:chromosome segregation"/>
    <property type="evidence" value="ECO:0007669"/>
    <property type="project" value="UniProtKB-KW"/>
</dbReference>
<accession>A0A8H6R8M5</accession>
<dbReference type="Pfam" id="PF10345">
    <property type="entry name" value="Cohesin_load"/>
    <property type="match status" value="1"/>
</dbReference>
<reference evidence="9" key="1">
    <citation type="submission" date="2020-04" db="EMBL/GenBank/DDBJ databases">
        <title>Draft genome resource of the tomato pathogen Pseudocercospora fuligena.</title>
        <authorList>
            <person name="Zaccaron A."/>
        </authorList>
    </citation>
    <scope>NUCLEOTIDE SEQUENCE</scope>
    <source>
        <strain evidence="9">PF001</strain>
    </source>
</reference>
<protein>
    <recommendedName>
        <fullName evidence="11">75k gamma secalin</fullName>
    </recommendedName>
</protein>
<feature type="compositionally biased region" description="Polar residues" evidence="8">
    <location>
        <begin position="32"/>
        <end position="41"/>
    </location>
</feature>
<evidence type="ECO:0000256" key="1">
    <source>
        <dbReference type="ARBA" id="ARBA00004123"/>
    </source>
</evidence>
<evidence type="ECO:0000256" key="7">
    <source>
        <dbReference type="ARBA" id="ARBA00023306"/>
    </source>
</evidence>
<feature type="compositionally biased region" description="Polar residues" evidence="8">
    <location>
        <begin position="237"/>
        <end position="265"/>
    </location>
</feature>
<feature type="compositionally biased region" description="Low complexity" evidence="8">
    <location>
        <begin position="157"/>
        <end position="168"/>
    </location>
</feature>
<evidence type="ECO:0000256" key="6">
    <source>
        <dbReference type="ARBA" id="ARBA00023242"/>
    </source>
</evidence>
<dbReference type="EMBL" id="JABCIY010000251">
    <property type="protein sequence ID" value="KAF7186528.1"/>
    <property type="molecule type" value="Genomic_DNA"/>
</dbReference>
<name>A0A8H6R8M5_9PEZI</name>
<feature type="compositionally biased region" description="Low complexity" evidence="8">
    <location>
        <begin position="97"/>
        <end position="129"/>
    </location>
</feature>